<reference evidence="13" key="1">
    <citation type="submission" date="2017-02" db="UniProtKB">
        <authorList>
            <consortium name="WormBaseParasite"/>
        </authorList>
    </citation>
    <scope>IDENTIFICATION</scope>
</reference>
<keyword evidence="4" id="KW-0106">Calcium</keyword>
<keyword evidence="2" id="KW-0813">Transport</keyword>
<dbReference type="InterPro" id="IPR051359">
    <property type="entry name" value="CaCA_antiporter"/>
</dbReference>
<dbReference type="PANTHER" id="PTHR12266:SF0">
    <property type="entry name" value="MITOCHONDRIAL SODIUM_CALCIUM EXCHANGER PROTEIN"/>
    <property type="match status" value="1"/>
</dbReference>
<keyword evidence="4" id="KW-0109">Calcium transport</keyword>
<dbReference type="Proteomes" id="UP000278807">
    <property type="component" value="Unassembled WGS sequence"/>
</dbReference>
<comment type="subcellular location">
    <subcellularLocation>
        <location evidence="1">Membrane</location>
        <topology evidence="1">Multi-pass membrane protein</topology>
    </subcellularLocation>
</comment>
<dbReference type="OrthoDB" id="407410at2759"/>
<reference evidence="11 12" key="2">
    <citation type="submission" date="2018-11" db="EMBL/GenBank/DDBJ databases">
        <authorList>
            <consortium name="Pathogen Informatics"/>
        </authorList>
    </citation>
    <scope>NUCLEOTIDE SEQUENCE [LARGE SCALE GENOMIC DNA]</scope>
</reference>
<dbReference type="GO" id="GO:0006874">
    <property type="term" value="P:intracellular calcium ion homeostasis"/>
    <property type="evidence" value="ECO:0007669"/>
    <property type="project" value="TreeGrafter"/>
</dbReference>
<keyword evidence="12" id="KW-1185">Reference proteome</keyword>
<sequence>MSISKRTNRNGGNLRTSPQCFPRIEVTGPPTDGITSGRSSTLTKSPSPLPGPTRVTLAPPRDPHVSSVLPSQQSHHSSSPQPQGTPPLCISRRGSAIGGSHSMTAGSSSFRKRSVVGGIGLRSRTPSIYQRHGSRRMSTMDQLPFVVRWIIDSAIPPYGYDESARDPSLKRNLDMRHRYRNISDATQSGEISDFHTYSHDASQSRSPAVSFIDDPSSRGFLPDQHRHSQPSKQGLQRISSVSLPDLGDLDKNSHDVHFNVSADSDSRLSLGSKNLDREMEVRIVDNVEERVVKADADKSLNEGGDCEDAKYADPFLKWAKKGMWHHLIYTLCPVDISEWHELSIPVKLIQIIQAPIFLLFSLTIPVVYEDLEPSHQPARDSEIQMFGDGNEEGVISDVILPTFSGDTELAGNAGVSHNHASQITAELNDESRSYIDLSSVDIDDLHGWCRLLNCFQCLITPMLWVLLITVGGMPLGLYKIGNSNLPVVVIVLLISSSLAITIFVTSRWDRAPVPYHRPFFAILGFLTSIVWIYAIAHELVNSLEALGIVWEISEAILGITVMAFANSISDLMSNSLLAHNGYPRIAFAACIGSPLFNLLVGAGASYTIKLARSGDHKADMSFTLTHALLFSFLIGVLMMNLIVAFATRFQMRRSYGIVLLTTYAIFMVLAILVEADVIVPPKEWNLLTGTE</sequence>
<feature type="domain" description="Sodium/calcium exchanger membrane region" evidence="10">
    <location>
        <begin position="521"/>
        <end position="671"/>
    </location>
</feature>
<evidence type="ECO:0000259" key="10">
    <source>
        <dbReference type="Pfam" id="PF01699"/>
    </source>
</evidence>
<keyword evidence="4" id="KW-0406">Ion transport</keyword>
<dbReference type="WBParaSite" id="HNAJ_0001023301-mRNA-1">
    <property type="protein sequence ID" value="HNAJ_0001023301-mRNA-1"/>
    <property type="gene ID" value="HNAJ_0001023301"/>
</dbReference>
<organism evidence="13">
    <name type="scientific">Rodentolepis nana</name>
    <name type="common">Dwarf tapeworm</name>
    <name type="synonym">Hymenolepis nana</name>
    <dbReference type="NCBI Taxonomy" id="102285"/>
    <lineage>
        <taxon>Eukaryota</taxon>
        <taxon>Metazoa</taxon>
        <taxon>Spiralia</taxon>
        <taxon>Lophotrochozoa</taxon>
        <taxon>Platyhelminthes</taxon>
        <taxon>Cestoda</taxon>
        <taxon>Eucestoda</taxon>
        <taxon>Cyclophyllidea</taxon>
        <taxon>Hymenolepididae</taxon>
        <taxon>Rodentolepis</taxon>
    </lineage>
</organism>
<gene>
    <name evidence="11" type="ORF">HNAJ_LOCUS10228</name>
</gene>
<evidence type="ECO:0000256" key="7">
    <source>
        <dbReference type="ARBA" id="ARBA00023136"/>
    </source>
</evidence>
<feature type="transmembrane region" description="Helical" evidence="9">
    <location>
        <begin position="485"/>
        <end position="506"/>
    </location>
</feature>
<dbReference type="AlphaFoldDB" id="A0A0R3TRL2"/>
<evidence type="ECO:0000313" key="11">
    <source>
        <dbReference type="EMBL" id="VDO07473.1"/>
    </source>
</evidence>
<dbReference type="GO" id="GO:0016020">
    <property type="term" value="C:membrane"/>
    <property type="evidence" value="ECO:0007669"/>
    <property type="project" value="UniProtKB-SubCell"/>
</dbReference>
<feature type="compositionally biased region" description="Low complexity" evidence="8">
    <location>
        <begin position="65"/>
        <end position="82"/>
    </location>
</feature>
<protein>
    <submittedName>
        <fullName evidence="13">Na_Ca_ex domain-containing protein</fullName>
    </submittedName>
</protein>
<evidence type="ECO:0000256" key="4">
    <source>
        <dbReference type="ARBA" id="ARBA00022568"/>
    </source>
</evidence>
<dbReference type="STRING" id="102285.A0A0R3TRL2"/>
<evidence type="ECO:0000256" key="1">
    <source>
        <dbReference type="ARBA" id="ARBA00004141"/>
    </source>
</evidence>
<keyword evidence="6 9" id="KW-1133">Transmembrane helix</keyword>
<evidence type="ECO:0000256" key="5">
    <source>
        <dbReference type="ARBA" id="ARBA00022692"/>
    </source>
</evidence>
<accession>A0A0R3TRL2</accession>
<dbReference type="InterPro" id="IPR044880">
    <property type="entry name" value="NCX_ion-bd_dom_sf"/>
</dbReference>
<feature type="transmembrane region" description="Helical" evidence="9">
    <location>
        <begin position="627"/>
        <end position="649"/>
    </location>
</feature>
<feature type="transmembrane region" description="Helical" evidence="9">
    <location>
        <begin position="655"/>
        <end position="673"/>
    </location>
</feature>
<keyword evidence="5 9" id="KW-0812">Transmembrane</keyword>
<evidence type="ECO:0000256" key="2">
    <source>
        <dbReference type="ARBA" id="ARBA00022448"/>
    </source>
</evidence>
<dbReference type="GO" id="GO:0005432">
    <property type="term" value="F:calcium:sodium antiporter activity"/>
    <property type="evidence" value="ECO:0007669"/>
    <property type="project" value="TreeGrafter"/>
</dbReference>
<proteinExistence type="predicted"/>
<dbReference type="Pfam" id="PF01699">
    <property type="entry name" value="Na_Ca_ex"/>
    <property type="match status" value="1"/>
</dbReference>
<evidence type="ECO:0000313" key="12">
    <source>
        <dbReference type="Proteomes" id="UP000278807"/>
    </source>
</evidence>
<feature type="transmembrane region" description="Helical" evidence="9">
    <location>
        <begin position="585"/>
        <end position="606"/>
    </location>
</feature>
<feature type="region of interest" description="Disordered" evidence="8">
    <location>
        <begin position="1"/>
        <end position="111"/>
    </location>
</feature>
<evidence type="ECO:0000256" key="8">
    <source>
        <dbReference type="SAM" id="MobiDB-lite"/>
    </source>
</evidence>
<feature type="transmembrane region" description="Helical" evidence="9">
    <location>
        <begin position="458"/>
        <end position="478"/>
    </location>
</feature>
<dbReference type="PANTHER" id="PTHR12266">
    <property type="entry name" value="NA+/CA2+ K+ INDEPENDENT EXCHANGER"/>
    <property type="match status" value="1"/>
</dbReference>
<evidence type="ECO:0000256" key="9">
    <source>
        <dbReference type="SAM" id="Phobius"/>
    </source>
</evidence>
<dbReference type="Gene3D" id="1.20.1420.30">
    <property type="entry name" value="NCX, central ion-binding region"/>
    <property type="match status" value="1"/>
</dbReference>
<feature type="region of interest" description="Disordered" evidence="8">
    <location>
        <begin position="197"/>
        <end position="237"/>
    </location>
</feature>
<keyword evidence="7 9" id="KW-0472">Membrane</keyword>
<evidence type="ECO:0000313" key="13">
    <source>
        <dbReference type="WBParaSite" id="HNAJ_0001023301-mRNA-1"/>
    </source>
</evidence>
<dbReference type="InterPro" id="IPR004837">
    <property type="entry name" value="NaCa_Exmemb"/>
</dbReference>
<dbReference type="EMBL" id="UZAE01012942">
    <property type="protein sequence ID" value="VDO07473.1"/>
    <property type="molecule type" value="Genomic_DNA"/>
</dbReference>
<keyword evidence="3" id="KW-0050">Antiport</keyword>
<feature type="compositionally biased region" description="Polar residues" evidence="8">
    <location>
        <begin position="1"/>
        <end position="19"/>
    </location>
</feature>
<feature type="transmembrane region" description="Helical" evidence="9">
    <location>
        <begin position="518"/>
        <end position="536"/>
    </location>
</feature>
<evidence type="ECO:0000256" key="6">
    <source>
        <dbReference type="ARBA" id="ARBA00022989"/>
    </source>
</evidence>
<evidence type="ECO:0000256" key="3">
    <source>
        <dbReference type="ARBA" id="ARBA00022449"/>
    </source>
</evidence>
<name>A0A0R3TRL2_RODNA</name>